<dbReference type="SUPFAM" id="SSF111384">
    <property type="entry name" value="OmpH-like"/>
    <property type="match status" value="1"/>
</dbReference>
<evidence type="ECO:0000256" key="2">
    <source>
        <dbReference type="PIRNR" id="PIRNR002094"/>
    </source>
</evidence>
<feature type="coiled-coil region" evidence="3">
    <location>
        <begin position="57"/>
        <end position="84"/>
    </location>
</feature>
<keyword evidence="1 4" id="KW-0732">Signal</keyword>
<dbReference type="Proteomes" id="UP000067325">
    <property type="component" value="Chromosome"/>
</dbReference>
<dbReference type="OrthoDB" id="7061584at2"/>
<comment type="similarity">
    <text evidence="2">Belongs to the skp family.</text>
</comment>
<sequence>MVKKWLYAVGLIFILVTSTNAQAADRIAVVNISSIFQQSPQRALVAKQLEQEFKIRVTELQYLEQDLQTQIERLQRNSSVMNANERSALERSLLVQRETFSNKAQAFEQDNHRRQNEERNKIILSIQDVVKKIASKKGYDVVIDVNAVAYASNTKDITADVLKQVL</sequence>
<evidence type="ECO:0000313" key="5">
    <source>
        <dbReference type="EMBL" id="AIN47457.1"/>
    </source>
</evidence>
<dbReference type="GO" id="GO:0050821">
    <property type="term" value="P:protein stabilization"/>
    <property type="evidence" value="ECO:0007669"/>
    <property type="project" value="TreeGrafter"/>
</dbReference>
<dbReference type="KEGG" id="bcib:IM45_1183"/>
<dbReference type="InterPro" id="IPR024930">
    <property type="entry name" value="Skp_dom_sf"/>
</dbReference>
<dbReference type="EMBL" id="CP008985">
    <property type="protein sequence ID" value="AIN47457.1"/>
    <property type="molecule type" value="Genomic_DNA"/>
</dbReference>
<dbReference type="PANTHER" id="PTHR35089:SF1">
    <property type="entry name" value="CHAPERONE PROTEIN SKP"/>
    <property type="match status" value="1"/>
</dbReference>
<evidence type="ECO:0000256" key="4">
    <source>
        <dbReference type="SAM" id="SignalP"/>
    </source>
</evidence>
<keyword evidence="3" id="KW-0175">Coiled coil</keyword>
<dbReference type="NCBIfam" id="NF008047">
    <property type="entry name" value="PRK10780.1"/>
    <property type="match status" value="1"/>
</dbReference>
<proteinExistence type="inferred from homology"/>
<feature type="chain" id="PRO_5001837675" evidence="4">
    <location>
        <begin position="24"/>
        <end position="166"/>
    </location>
</feature>
<dbReference type="SMART" id="SM00935">
    <property type="entry name" value="OmpH"/>
    <property type="match status" value="1"/>
</dbReference>
<protein>
    <submittedName>
        <fullName evidence="5">Outer membrane protein H</fullName>
    </submittedName>
</protein>
<accession>A0A088MYS3</accession>
<dbReference type="eggNOG" id="COG2825">
    <property type="taxonomic scope" value="Bacteria"/>
</dbReference>
<dbReference type="GO" id="GO:0051082">
    <property type="term" value="F:unfolded protein binding"/>
    <property type="evidence" value="ECO:0007669"/>
    <property type="project" value="InterPro"/>
</dbReference>
<evidence type="ECO:0000256" key="3">
    <source>
        <dbReference type="SAM" id="Coils"/>
    </source>
</evidence>
<dbReference type="InterPro" id="IPR005632">
    <property type="entry name" value="Chaperone_Skp"/>
</dbReference>
<dbReference type="Gene3D" id="3.30.910.20">
    <property type="entry name" value="Skp domain"/>
    <property type="match status" value="1"/>
</dbReference>
<reference evidence="5 6" key="1">
    <citation type="journal article" date="2014" name="MBio">
        <title>Differential genome evolution between companion symbionts in an insect-bacterial symbiosis.</title>
        <authorList>
            <person name="Bennett G.M."/>
            <person name="McCutcheon J.P."/>
            <person name="MacDonald B.R."/>
            <person name="Romanovicz D."/>
            <person name="Moran N.A."/>
        </authorList>
    </citation>
    <scope>NUCLEOTIDE SEQUENCE [LARGE SCALE GENOMIC DNA]</scope>
    <source>
        <strain evidence="5 6">BGSS</strain>
    </source>
</reference>
<dbReference type="AlphaFoldDB" id="A0A088MYS3"/>
<dbReference type="Pfam" id="PF03938">
    <property type="entry name" value="OmpH"/>
    <property type="match status" value="1"/>
</dbReference>
<dbReference type="GO" id="GO:0005829">
    <property type="term" value="C:cytosol"/>
    <property type="evidence" value="ECO:0007669"/>
    <property type="project" value="TreeGrafter"/>
</dbReference>
<feature type="signal peptide" evidence="4">
    <location>
        <begin position="1"/>
        <end position="23"/>
    </location>
</feature>
<organism evidence="5 6">
    <name type="scientific">Candidatus Palibaumannia cicadellinicola</name>
    <dbReference type="NCBI Taxonomy" id="186490"/>
    <lineage>
        <taxon>Bacteria</taxon>
        <taxon>Pseudomonadati</taxon>
        <taxon>Pseudomonadota</taxon>
        <taxon>Gammaproteobacteria</taxon>
        <taxon>Candidatus Palibaumannia</taxon>
    </lineage>
</organism>
<evidence type="ECO:0000313" key="6">
    <source>
        <dbReference type="Proteomes" id="UP000067325"/>
    </source>
</evidence>
<dbReference type="PIRSF" id="PIRSF002094">
    <property type="entry name" value="OMP26_Skp"/>
    <property type="match status" value="1"/>
</dbReference>
<gene>
    <name evidence="5" type="ORF">IM45_1183</name>
</gene>
<name>A0A088MYS3_9GAMM</name>
<dbReference type="PANTHER" id="PTHR35089">
    <property type="entry name" value="CHAPERONE PROTEIN SKP"/>
    <property type="match status" value="1"/>
</dbReference>
<evidence type="ECO:0000256" key="1">
    <source>
        <dbReference type="ARBA" id="ARBA00022729"/>
    </source>
</evidence>